<dbReference type="Proteomes" id="UP000075515">
    <property type="component" value="Unassembled WGS sequence"/>
</dbReference>
<evidence type="ECO:0000313" key="1">
    <source>
        <dbReference type="EMBL" id="KYF95985.1"/>
    </source>
</evidence>
<reference evidence="1 2" key="1">
    <citation type="submission" date="2014-02" db="EMBL/GenBank/DDBJ databases">
        <title>The small core and large imbalanced accessory genome model reveals a collaborative survival strategy of Sorangium cellulosum strains in nature.</title>
        <authorList>
            <person name="Han K."/>
            <person name="Peng R."/>
            <person name="Blom J."/>
            <person name="Li Y.-Z."/>
        </authorList>
    </citation>
    <scope>NUCLEOTIDE SEQUENCE [LARGE SCALE GENOMIC DNA]</scope>
    <source>
        <strain evidence="1 2">So0149</strain>
    </source>
</reference>
<protein>
    <submittedName>
        <fullName evidence="1">Uncharacterized protein</fullName>
    </submittedName>
</protein>
<proteinExistence type="predicted"/>
<dbReference type="EMBL" id="JEMC01001588">
    <property type="protein sequence ID" value="KYF95985.1"/>
    <property type="molecule type" value="Genomic_DNA"/>
</dbReference>
<comment type="caution">
    <text evidence="1">The sequence shown here is derived from an EMBL/GenBank/DDBJ whole genome shotgun (WGS) entry which is preliminary data.</text>
</comment>
<accession>A0A150SCU8</accession>
<sequence length="135" mass="14081">MVTDDLGALEAGLRSEGFLDREVAATKLVAAGRDGARVLVQVATDRGAPQAVRVTALRHLPADEGATDALRTLLGDALPVLRVVALDKVEQARAAALAPLVEALTRDPATFCDLDEEISVADVAARVLASLSSRE</sequence>
<name>A0A150SCU8_SORCE</name>
<organism evidence="1 2">
    <name type="scientific">Sorangium cellulosum</name>
    <name type="common">Polyangium cellulosum</name>
    <dbReference type="NCBI Taxonomy" id="56"/>
    <lineage>
        <taxon>Bacteria</taxon>
        <taxon>Pseudomonadati</taxon>
        <taxon>Myxococcota</taxon>
        <taxon>Polyangia</taxon>
        <taxon>Polyangiales</taxon>
        <taxon>Polyangiaceae</taxon>
        <taxon>Sorangium</taxon>
    </lineage>
</organism>
<gene>
    <name evidence="1" type="ORF">BE18_31410</name>
</gene>
<evidence type="ECO:0000313" key="2">
    <source>
        <dbReference type="Proteomes" id="UP000075515"/>
    </source>
</evidence>
<dbReference type="AlphaFoldDB" id="A0A150SCU8"/>